<reference evidence="1" key="2">
    <citation type="submission" date="2020-11" db="EMBL/GenBank/DDBJ databases">
        <authorList>
            <person name="McCartney M.A."/>
            <person name="Auch B."/>
            <person name="Kono T."/>
            <person name="Mallez S."/>
            <person name="Becker A."/>
            <person name="Gohl D.M."/>
            <person name="Silverstein K.A.T."/>
            <person name="Koren S."/>
            <person name="Bechman K.B."/>
            <person name="Herman A."/>
            <person name="Abrahante J.E."/>
            <person name="Garbe J."/>
        </authorList>
    </citation>
    <scope>NUCLEOTIDE SEQUENCE</scope>
    <source>
        <strain evidence="1">Duluth1</strain>
        <tissue evidence="1">Whole animal</tissue>
    </source>
</reference>
<accession>A0A9D3YHP2</accession>
<protein>
    <submittedName>
        <fullName evidence="1">Uncharacterized protein</fullName>
    </submittedName>
</protein>
<evidence type="ECO:0000313" key="2">
    <source>
        <dbReference type="Proteomes" id="UP000828390"/>
    </source>
</evidence>
<gene>
    <name evidence="1" type="ORF">DPMN_075669</name>
</gene>
<name>A0A9D3YHP2_DREPO</name>
<sequence>MFLAPGMSVRGIHMDGIYQSMCLCMHPCLCLGALALAGKASLVNFIRDFGSVFNLLCRLTDIIPEKVTCEGQSVIAQVGIFFF</sequence>
<organism evidence="1 2">
    <name type="scientific">Dreissena polymorpha</name>
    <name type="common">Zebra mussel</name>
    <name type="synonym">Mytilus polymorpha</name>
    <dbReference type="NCBI Taxonomy" id="45954"/>
    <lineage>
        <taxon>Eukaryota</taxon>
        <taxon>Metazoa</taxon>
        <taxon>Spiralia</taxon>
        <taxon>Lophotrochozoa</taxon>
        <taxon>Mollusca</taxon>
        <taxon>Bivalvia</taxon>
        <taxon>Autobranchia</taxon>
        <taxon>Heteroconchia</taxon>
        <taxon>Euheterodonta</taxon>
        <taxon>Imparidentia</taxon>
        <taxon>Neoheterodontei</taxon>
        <taxon>Myida</taxon>
        <taxon>Dreissenoidea</taxon>
        <taxon>Dreissenidae</taxon>
        <taxon>Dreissena</taxon>
    </lineage>
</organism>
<dbReference type="EMBL" id="JAIWYP010000015">
    <property type="protein sequence ID" value="KAH3700692.1"/>
    <property type="molecule type" value="Genomic_DNA"/>
</dbReference>
<dbReference type="AlphaFoldDB" id="A0A9D3YHP2"/>
<evidence type="ECO:0000313" key="1">
    <source>
        <dbReference type="EMBL" id="KAH3700692.1"/>
    </source>
</evidence>
<proteinExistence type="predicted"/>
<reference evidence="1" key="1">
    <citation type="journal article" date="2019" name="bioRxiv">
        <title>The Genome of the Zebra Mussel, Dreissena polymorpha: A Resource for Invasive Species Research.</title>
        <authorList>
            <person name="McCartney M.A."/>
            <person name="Auch B."/>
            <person name="Kono T."/>
            <person name="Mallez S."/>
            <person name="Zhang Y."/>
            <person name="Obille A."/>
            <person name="Becker A."/>
            <person name="Abrahante J.E."/>
            <person name="Garbe J."/>
            <person name="Badalamenti J.P."/>
            <person name="Herman A."/>
            <person name="Mangelson H."/>
            <person name="Liachko I."/>
            <person name="Sullivan S."/>
            <person name="Sone E.D."/>
            <person name="Koren S."/>
            <person name="Silverstein K.A.T."/>
            <person name="Beckman K.B."/>
            <person name="Gohl D.M."/>
        </authorList>
    </citation>
    <scope>NUCLEOTIDE SEQUENCE</scope>
    <source>
        <strain evidence="1">Duluth1</strain>
        <tissue evidence="1">Whole animal</tissue>
    </source>
</reference>
<keyword evidence="2" id="KW-1185">Reference proteome</keyword>
<dbReference type="Proteomes" id="UP000828390">
    <property type="component" value="Unassembled WGS sequence"/>
</dbReference>
<comment type="caution">
    <text evidence="1">The sequence shown here is derived from an EMBL/GenBank/DDBJ whole genome shotgun (WGS) entry which is preliminary data.</text>
</comment>